<keyword evidence="6" id="KW-0680">Restriction system</keyword>
<dbReference type="Gene3D" id="3.40.50.150">
    <property type="entry name" value="Vaccinia Virus protein VP39"/>
    <property type="match status" value="1"/>
</dbReference>
<feature type="domain" description="DNA methylase adenine-specific" evidence="8">
    <location>
        <begin position="306"/>
        <end position="575"/>
    </location>
</feature>
<dbReference type="InterPro" id="IPR052916">
    <property type="entry name" value="Type-I_RE_MTase_Subunit"/>
</dbReference>
<evidence type="ECO:0000313" key="11">
    <source>
        <dbReference type="Proteomes" id="UP000261284"/>
    </source>
</evidence>
<proteinExistence type="inferred from homology"/>
<name>A0A3E1NNU7_9BACT</name>
<evidence type="ECO:0000259" key="8">
    <source>
        <dbReference type="Pfam" id="PF02384"/>
    </source>
</evidence>
<feature type="domain" description="Type I restriction enzyme R protein N-terminal" evidence="9">
    <location>
        <begin position="54"/>
        <end position="170"/>
    </location>
</feature>
<evidence type="ECO:0000256" key="2">
    <source>
        <dbReference type="ARBA" id="ARBA00011900"/>
    </source>
</evidence>
<protein>
    <recommendedName>
        <fullName evidence="2">site-specific DNA-methyltransferase (adenine-specific)</fullName>
        <ecNumber evidence="2">2.1.1.72</ecNumber>
    </recommendedName>
</protein>
<evidence type="ECO:0000256" key="1">
    <source>
        <dbReference type="ARBA" id="ARBA00006594"/>
    </source>
</evidence>
<dbReference type="GO" id="GO:0032259">
    <property type="term" value="P:methylation"/>
    <property type="evidence" value="ECO:0007669"/>
    <property type="project" value="UniProtKB-KW"/>
</dbReference>
<dbReference type="Pfam" id="PF02384">
    <property type="entry name" value="N6_Mtase"/>
    <property type="match status" value="1"/>
</dbReference>
<comment type="caution">
    <text evidence="10">The sequence shown here is derived from an EMBL/GenBank/DDBJ whole genome shotgun (WGS) entry which is preliminary data.</text>
</comment>
<dbReference type="Proteomes" id="UP000261284">
    <property type="component" value="Unassembled WGS sequence"/>
</dbReference>
<dbReference type="OrthoDB" id="9814572at2"/>
<keyword evidence="10" id="KW-0255">Endonuclease</keyword>
<keyword evidence="11" id="KW-1185">Reference proteome</keyword>
<dbReference type="InterPro" id="IPR003356">
    <property type="entry name" value="DNA_methylase_A-5"/>
</dbReference>
<evidence type="ECO:0000256" key="7">
    <source>
        <dbReference type="ARBA" id="ARBA00047942"/>
    </source>
</evidence>
<sequence>MALKEINTSADSKKSELIQNINKGLAAGIISLNTDQSKITYHCFRDYSTSFKNPEEKVRASYFSELVLTYQYPVKRINLEVTVPRRTPEDRADIIVYEDDECLSSYLVVECKKEGITDAEYKQAIEQTFGNANSMRAKYAAVVAGNTRTAFDAAGFKPSERERNVIADIPVKYGKAPKYKFIKGDKAKDLKTVSRDDLISALEKCHDTVWQGGKLAPTTAFDEVSKLLFCKMKDEKDGTKKGQPYRFQCGTHETASEVAERIDEIYQEAKKQDEEVFKEDIRLEPKVIYSVVEHLQGLALNKTDLDTKGVAFEKFMVDYFKGKMGQFFTPRPIIDFAVKLLQPMHDDLVIDPSCGSGGFLLSVLDTVRHDAEKDYDEQEAYDIWHNFAKKNLYGIEINDQIARICKMNMIIHDDGHTNVISTDSLTFLKDIKELHKGFTKDRFSLLLANPPFGAVVKSAEKEKKYLDQYKLGEGRQNQKTEILFIERCIDFLKPGEGRMGLVLPDGILTNSSLQYVREVLLERCVITAIISLPQFAFSHFGAGVKSSLVFARKKAKDEVVEDYPIFMAMAEKIGYDATGRDDANELPDILEQYRQFQAAPDFFV</sequence>
<dbReference type="EMBL" id="QTJU01000001">
    <property type="protein sequence ID" value="RFM29590.1"/>
    <property type="molecule type" value="Genomic_DNA"/>
</dbReference>
<evidence type="ECO:0000313" key="10">
    <source>
        <dbReference type="EMBL" id="RFM29590.1"/>
    </source>
</evidence>
<keyword evidence="5" id="KW-0949">S-adenosyl-L-methionine</keyword>
<dbReference type="Pfam" id="PF13588">
    <property type="entry name" value="HSDR_N_2"/>
    <property type="match status" value="1"/>
</dbReference>
<evidence type="ECO:0000259" key="9">
    <source>
        <dbReference type="Pfam" id="PF13588"/>
    </source>
</evidence>
<evidence type="ECO:0000256" key="5">
    <source>
        <dbReference type="ARBA" id="ARBA00022691"/>
    </source>
</evidence>
<dbReference type="GO" id="GO:0003677">
    <property type="term" value="F:DNA binding"/>
    <property type="evidence" value="ECO:0007669"/>
    <property type="project" value="InterPro"/>
</dbReference>
<dbReference type="GO" id="GO:0009307">
    <property type="term" value="P:DNA restriction-modification system"/>
    <property type="evidence" value="ECO:0007669"/>
    <property type="project" value="UniProtKB-KW"/>
</dbReference>
<accession>A0A3E1NNU7</accession>
<dbReference type="GO" id="GO:0004519">
    <property type="term" value="F:endonuclease activity"/>
    <property type="evidence" value="ECO:0007669"/>
    <property type="project" value="UniProtKB-KW"/>
</dbReference>
<organism evidence="10 11">
    <name type="scientific">Deminuibacter soli</name>
    <dbReference type="NCBI Taxonomy" id="2291815"/>
    <lineage>
        <taxon>Bacteria</taxon>
        <taxon>Pseudomonadati</taxon>
        <taxon>Bacteroidota</taxon>
        <taxon>Chitinophagia</taxon>
        <taxon>Chitinophagales</taxon>
        <taxon>Chitinophagaceae</taxon>
        <taxon>Deminuibacter</taxon>
    </lineage>
</organism>
<gene>
    <name evidence="10" type="ORF">DXN05_00980</name>
</gene>
<keyword evidence="3" id="KW-0489">Methyltransferase</keyword>
<dbReference type="Gene3D" id="1.20.1260.30">
    <property type="match status" value="1"/>
</dbReference>
<keyword evidence="10" id="KW-0540">Nuclease</keyword>
<evidence type="ECO:0000256" key="6">
    <source>
        <dbReference type="ARBA" id="ARBA00022747"/>
    </source>
</evidence>
<dbReference type="InterPro" id="IPR029063">
    <property type="entry name" value="SAM-dependent_MTases_sf"/>
</dbReference>
<evidence type="ECO:0000256" key="4">
    <source>
        <dbReference type="ARBA" id="ARBA00022679"/>
    </source>
</evidence>
<dbReference type="InterPro" id="IPR038333">
    <property type="entry name" value="T1MK-like_N_sf"/>
</dbReference>
<dbReference type="PANTHER" id="PTHR42998">
    <property type="entry name" value="TYPE I RESTRICTION ENZYME HINDVIIP M PROTEIN-RELATED"/>
    <property type="match status" value="1"/>
</dbReference>
<dbReference type="InterPro" id="IPR029464">
    <property type="entry name" value="HSDR_N"/>
</dbReference>
<reference evidence="10 11" key="1">
    <citation type="submission" date="2018-08" db="EMBL/GenBank/DDBJ databases">
        <title>Chitinophagaceae sp. K23C18032701, a novel bacterium isolated from forest soil.</title>
        <authorList>
            <person name="Wang C."/>
        </authorList>
    </citation>
    <scope>NUCLEOTIDE SEQUENCE [LARGE SCALE GENOMIC DNA]</scope>
    <source>
        <strain evidence="10 11">K23C18032701</strain>
    </source>
</reference>
<dbReference type="AlphaFoldDB" id="A0A3E1NNU7"/>
<dbReference type="PRINTS" id="PR00507">
    <property type="entry name" value="N12N6MTFRASE"/>
</dbReference>
<dbReference type="SUPFAM" id="SSF53335">
    <property type="entry name" value="S-adenosyl-L-methionine-dependent methyltransferases"/>
    <property type="match status" value="1"/>
</dbReference>
<dbReference type="PANTHER" id="PTHR42998:SF1">
    <property type="entry name" value="TYPE I RESTRICTION ENZYME HINDI METHYLASE SUBUNIT"/>
    <property type="match status" value="1"/>
</dbReference>
<comment type="catalytic activity">
    <reaction evidence="7">
        <text>a 2'-deoxyadenosine in DNA + S-adenosyl-L-methionine = an N(6)-methyl-2'-deoxyadenosine in DNA + S-adenosyl-L-homocysteine + H(+)</text>
        <dbReference type="Rhea" id="RHEA:15197"/>
        <dbReference type="Rhea" id="RHEA-COMP:12418"/>
        <dbReference type="Rhea" id="RHEA-COMP:12419"/>
        <dbReference type="ChEBI" id="CHEBI:15378"/>
        <dbReference type="ChEBI" id="CHEBI:57856"/>
        <dbReference type="ChEBI" id="CHEBI:59789"/>
        <dbReference type="ChEBI" id="CHEBI:90615"/>
        <dbReference type="ChEBI" id="CHEBI:90616"/>
        <dbReference type="EC" id="2.1.1.72"/>
    </reaction>
</comment>
<dbReference type="RefSeq" id="WP_116845347.1">
    <property type="nucleotide sequence ID" value="NZ_QTJU01000001.1"/>
</dbReference>
<dbReference type="GO" id="GO:0009007">
    <property type="term" value="F:site-specific DNA-methyltransferase (adenine-specific) activity"/>
    <property type="evidence" value="ECO:0007669"/>
    <property type="project" value="UniProtKB-EC"/>
</dbReference>
<keyword evidence="10" id="KW-0378">Hydrolase</keyword>
<evidence type="ECO:0000256" key="3">
    <source>
        <dbReference type="ARBA" id="ARBA00022603"/>
    </source>
</evidence>
<keyword evidence="4" id="KW-0808">Transferase</keyword>
<dbReference type="GO" id="GO:0008170">
    <property type="term" value="F:N-methyltransferase activity"/>
    <property type="evidence" value="ECO:0007669"/>
    <property type="project" value="InterPro"/>
</dbReference>
<comment type="similarity">
    <text evidence="1">Belongs to the N(4)/N(6)-methyltransferase family.</text>
</comment>
<dbReference type="EC" id="2.1.1.72" evidence="2"/>